<comment type="caution">
    <text evidence="5">The sequence shown here is derived from an EMBL/GenBank/DDBJ whole genome shotgun (WGS) entry which is preliminary data.</text>
</comment>
<dbReference type="GO" id="GO:0015833">
    <property type="term" value="P:peptide transport"/>
    <property type="evidence" value="ECO:0007669"/>
    <property type="project" value="TreeGrafter"/>
</dbReference>
<evidence type="ECO:0000313" key="5">
    <source>
        <dbReference type="EMBL" id="OGH93804.1"/>
    </source>
</evidence>
<dbReference type="Gene3D" id="3.10.105.10">
    <property type="entry name" value="Dipeptide-binding Protein, Domain 3"/>
    <property type="match status" value="1"/>
</dbReference>
<gene>
    <name evidence="5" type="ORF">A2538_02940</name>
</gene>
<dbReference type="CDD" id="cd08513">
    <property type="entry name" value="PBP2_thermophilic_Hb8_like"/>
    <property type="match status" value="1"/>
</dbReference>
<comment type="similarity">
    <text evidence="1">Belongs to the bacterial solute-binding protein 5 family.</text>
</comment>
<dbReference type="PANTHER" id="PTHR30290">
    <property type="entry name" value="PERIPLASMIC BINDING COMPONENT OF ABC TRANSPORTER"/>
    <property type="match status" value="1"/>
</dbReference>
<protein>
    <recommendedName>
        <fullName evidence="4">Solute-binding protein family 5 domain-containing protein</fullName>
    </recommendedName>
</protein>
<dbReference type="PANTHER" id="PTHR30290:SF9">
    <property type="entry name" value="OLIGOPEPTIDE-BINDING PROTEIN APPA"/>
    <property type="match status" value="1"/>
</dbReference>
<name>A0A1F6PCY1_9BACT</name>
<dbReference type="InterPro" id="IPR030678">
    <property type="entry name" value="Peptide/Ni-bd"/>
</dbReference>
<dbReference type="EMBL" id="MFRE01000021">
    <property type="protein sequence ID" value="OGH93804.1"/>
    <property type="molecule type" value="Genomic_DNA"/>
</dbReference>
<dbReference type="Gene3D" id="3.40.190.10">
    <property type="entry name" value="Periplasmic binding protein-like II"/>
    <property type="match status" value="1"/>
</dbReference>
<dbReference type="AlphaFoldDB" id="A0A1F6PCY1"/>
<feature type="domain" description="Solute-binding protein family 5" evidence="4">
    <location>
        <begin position="132"/>
        <end position="453"/>
    </location>
</feature>
<reference evidence="5 6" key="1">
    <citation type="journal article" date="2016" name="Nat. Commun.">
        <title>Thousands of microbial genomes shed light on interconnected biogeochemical processes in an aquifer system.</title>
        <authorList>
            <person name="Anantharaman K."/>
            <person name="Brown C.T."/>
            <person name="Hug L.A."/>
            <person name="Sharon I."/>
            <person name="Castelle C.J."/>
            <person name="Probst A.J."/>
            <person name="Thomas B.C."/>
            <person name="Singh A."/>
            <person name="Wilkins M.J."/>
            <person name="Karaoz U."/>
            <person name="Brodie E.L."/>
            <person name="Williams K.H."/>
            <person name="Hubbard S.S."/>
            <person name="Banfield J.F."/>
        </authorList>
    </citation>
    <scope>NUCLEOTIDE SEQUENCE [LARGE SCALE GENOMIC DNA]</scope>
</reference>
<dbReference type="STRING" id="1798709.A2538_02940"/>
<dbReference type="InterPro" id="IPR039424">
    <property type="entry name" value="SBP_5"/>
</dbReference>
<organism evidence="5 6">
    <name type="scientific">Candidatus Magasanikbacteria bacterium RIFOXYD2_FULL_41_14</name>
    <dbReference type="NCBI Taxonomy" id="1798709"/>
    <lineage>
        <taxon>Bacteria</taxon>
        <taxon>Candidatus Magasanikiibacteriota</taxon>
    </lineage>
</organism>
<dbReference type="Pfam" id="PF00496">
    <property type="entry name" value="SBP_bac_5"/>
    <property type="match status" value="1"/>
</dbReference>
<dbReference type="GO" id="GO:1904680">
    <property type="term" value="F:peptide transmembrane transporter activity"/>
    <property type="evidence" value="ECO:0007669"/>
    <property type="project" value="TreeGrafter"/>
</dbReference>
<dbReference type="Gene3D" id="3.90.76.10">
    <property type="entry name" value="Dipeptide-binding Protein, Domain 1"/>
    <property type="match status" value="1"/>
</dbReference>
<dbReference type="Proteomes" id="UP000178254">
    <property type="component" value="Unassembled WGS sequence"/>
</dbReference>
<keyword evidence="2" id="KW-0813">Transport</keyword>
<dbReference type="GO" id="GO:0042597">
    <property type="term" value="C:periplasmic space"/>
    <property type="evidence" value="ECO:0007669"/>
    <property type="project" value="UniProtKB-ARBA"/>
</dbReference>
<dbReference type="InterPro" id="IPR000914">
    <property type="entry name" value="SBP_5_dom"/>
</dbReference>
<dbReference type="GO" id="GO:0043190">
    <property type="term" value="C:ATP-binding cassette (ABC) transporter complex"/>
    <property type="evidence" value="ECO:0007669"/>
    <property type="project" value="InterPro"/>
</dbReference>
<evidence type="ECO:0000256" key="1">
    <source>
        <dbReference type="ARBA" id="ARBA00005695"/>
    </source>
</evidence>
<keyword evidence="3" id="KW-0732">Signal</keyword>
<evidence type="ECO:0000256" key="3">
    <source>
        <dbReference type="ARBA" id="ARBA00022729"/>
    </source>
</evidence>
<dbReference type="PIRSF" id="PIRSF002741">
    <property type="entry name" value="MppA"/>
    <property type="match status" value="1"/>
</dbReference>
<evidence type="ECO:0000256" key="2">
    <source>
        <dbReference type="ARBA" id="ARBA00022448"/>
    </source>
</evidence>
<proteinExistence type="inferred from homology"/>
<evidence type="ECO:0000259" key="4">
    <source>
        <dbReference type="Pfam" id="PF00496"/>
    </source>
</evidence>
<accession>A0A1F6PCY1</accession>
<sequence length="650" mass="73953">MSSSKLFHRIKSILAGTSHGIELDKKLLRNVRRHFLPSWTHFKYLKHFLQPWEKKTLLSLSALLLISFMAWGSVFVGRHTGIAPKNGGAYREALVGQPKFINPIFSSINDVDADLVTLLYSGLFRYDTNQNLVPDIAESFTVSPDLKTFTITLRPAMRWSDSKSLTANDVIFTIETIQNPEVGSPLLPAFAGVKTTKVDEATIKFTLTEPFANFLNTLTVGIIPEHIWSEINPTNFKLAKYNLQTIGSGPWKFEKMLKNEAGAVQSYTLSPNYNYYGKKPYLGSVEFKFLDSYNEAVGLLKSQTADAVSFLPSNLKEKIGSKNFNLYKFLLPQTTAIFLNSDQKSELKELDLRRALTMAINRDQLISDVYGTDAVSSDSPLPSFEAGYQAAKKNLYDEKAANDLLDKKWKHIEPENYFKLRQAEELKNRQSEIDATIAANSSTPEVASSTIKQINSEVNQKIRAEMNSDQLFYRADGNNILEIELTLVDNAEYIKAGDTIASFWRKIGLPTTIHTVSAYQVNREVIKTRSYQALLYGEITGADLDLFPFWHSSQVDYPGLNLARYINRNADKLLEDARLTLDDSKRLKLYEQFQTILEDDDPAIFLFTPYHYMAIAKNIKGVNLNTLVNSSDRYRELNDWYIKTKWQWKK</sequence>
<evidence type="ECO:0000313" key="6">
    <source>
        <dbReference type="Proteomes" id="UP000178254"/>
    </source>
</evidence>
<dbReference type="SUPFAM" id="SSF53850">
    <property type="entry name" value="Periplasmic binding protein-like II"/>
    <property type="match status" value="1"/>
</dbReference>